<dbReference type="EMBL" id="JAODUP010000839">
    <property type="protein sequence ID" value="KAK2143454.1"/>
    <property type="molecule type" value="Genomic_DNA"/>
</dbReference>
<gene>
    <name evidence="4" type="ORF">LSH36_839g03019</name>
</gene>
<feature type="domain" description="SUEL-type lectin" evidence="3">
    <location>
        <begin position="33"/>
        <end position="123"/>
    </location>
</feature>
<dbReference type="PROSITE" id="PS50228">
    <property type="entry name" value="SUEL_LECTIN"/>
    <property type="match status" value="1"/>
</dbReference>
<dbReference type="Pfam" id="PF00431">
    <property type="entry name" value="CUB"/>
    <property type="match status" value="1"/>
</dbReference>
<evidence type="ECO:0000256" key="2">
    <source>
        <dbReference type="SAM" id="MobiDB-lite"/>
    </source>
</evidence>
<reference evidence="4" key="1">
    <citation type="journal article" date="2023" name="Mol. Biol. Evol.">
        <title>Third-Generation Sequencing Reveals the Adaptive Role of the Epigenome in Three Deep-Sea Polychaetes.</title>
        <authorList>
            <person name="Perez M."/>
            <person name="Aroh O."/>
            <person name="Sun Y."/>
            <person name="Lan Y."/>
            <person name="Juniper S.K."/>
            <person name="Young C.R."/>
            <person name="Angers B."/>
            <person name="Qian P.Y."/>
        </authorList>
    </citation>
    <scope>NUCLEOTIDE SEQUENCE</scope>
    <source>
        <strain evidence="4">P08H-3</strain>
    </source>
</reference>
<accession>A0AAD9MUG8</accession>
<dbReference type="GO" id="GO:0030246">
    <property type="term" value="F:carbohydrate binding"/>
    <property type="evidence" value="ECO:0007669"/>
    <property type="project" value="InterPro"/>
</dbReference>
<proteinExistence type="predicted"/>
<dbReference type="Proteomes" id="UP001208570">
    <property type="component" value="Unassembled WGS sequence"/>
</dbReference>
<keyword evidence="1" id="KW-1015">Disulfide bond</keyword>
<dbReference type="CDD" id="cd22823">
    <property type="entry name" value="Gal_Rha_Lectin"/>
    <property type="match status" value="1"/>
</dbReference>
<keyword evidence="5" id="KW-1185">Reference proteome</keyword>
<organism evidence="4 5">
    <name type="scientific">Paralvinella palmiformis</name>
    <dbReference type="NCBI Taxonomy" id="53620"/>
    <lineage>
        <taxon>Eukaryota</taxon>
        <taxon>Metazoa</taxon>
        <taxon>Spiralia</taxon>
        <taxon>Lophotrochozoa</taxon>
        <taxon>Annelida</taxon>
        <taxon>Polychaeta</taxon>
        <taxon>Sedentaria</taxon>
        <taxon>Canalipalpata</taxon>
        <taxon>Terebellida</taxon>
        <taxon>Terebelliformia</taxon>
        <taxon>Alvinellidae</taxon>
        <taxon>Paralvinella</taxon>
    </lineage>
</organism>
<dbReference type="InterPro" id="IPR043159">
    <property type="entry name" value="Lectin_gal-bd_sf"/>
</dbReference>
<dbReference type="Pfam" id="PF02140">
    <property type="entry name" value="SUEL_Lectin"/>
    <property type="match status" value="1"/>
</dbReference>
<protein>
    <recommendedName>
        <fullName evidence="3">SUEL-type lectin domain-containing protein</fullName>
    </recommendedName>
</protein>
<comment type="caution">
    <text evidence="4">The sequence shown here is derived from an EMBL/GenBank/DDBJ whole genome shotgun (WGS) entry which is preliminary data.</text>
</comment>
<feature type="compositionally biased region" description="Basic and acidic residues" evidence="2">
    <location>
        <begin position="279"/>
        <end position="291"/>
    </location>
</feature>
<evidence type="ECO:0000313" key="5">
    <source>
        <dbReference type="Proteomes" id="UP001208570"/>
    </source>
</evidence>
<name>A0AAD9MUG8_9ANNE</name>
<evidence type="ECO:0000259" key="3">
    <source>
        <dbReference type="PROSITE" id="PS50228"/>
    </source>
</evidence>
<dbReference type="InterPro" id="IPR000859">
    <property type="entry name" value="CUB_dom"/>
</dbReference>
<dbReference type="AlphaFoldDB" id="A0AAD9MUG8"/>
<dbReference type="Gene3D" id="2.60.120.740">
    <property type="match status" value="1"/>
</dbReference>
<dbReference type="InterPro" id="IPR000922">
    <property type="entry name" value="Lectin_gal-bd_dom"/>
</dbReference>
<evidence type="ECO:0000256" key="1">
    <source>
        <dbReference type="ARBA" id="ARBA00023157"/>
    </source>
</evidence>
<sequence length="300" mass="33943">MQNIMTDLKYLYVVLTVVTIADWKRVIAEKVEACNGETFMLSCHDSEIIIINSAEYGRKEVGRCIQEADQFMGCTNDVLPLLDRWCSGRRDCSFQIPNRDLEKENTNCLKILRLYVEVRYTCMKVDSRCKSNDHNIHTETSGYMTSYQVDTKACGLKNSPWLITAAPGQTITLTMTDFSAKSNRSNLASCPTIYGSISEKALGITHSICGGRQRLQDVYTSKTNTIEILRQETIQLKKIYDEAERNTAAYYGNRTLTLDHVPPYSDQCTCATLPARSETTKTLHGSREERQSLYSSIKST</sequence>
<dbReference type="SUPFAM" id="SSF49854">
    <property type="entry name" value="Spermadhesin, CUB domain"/>
    <property type="match status" value="1"/>
</dbReference>
<dbReference type="Gene3D" id="2.60.120.290">
    <property type="entry name" value="Spermadhesin, CUB domain"/>
    <property type="match status" value="1"/>
</dbReference>
<dbReference type="PANTHER" id="PTHR46780">
    <property type="entry name" value="PROTEIN EVA-1"/>
    <property type="match status" value="1"/>
</dbReference>
<dbReference type="InterPro" id="IPR035914">
    <property type="entry name" value="Sperma_CUB_dom_sf"/>
</dbReference>
<evidence type="ECO:0000313" key="4">
    <source>
        <dbReference type="EMBL" id="KAK2143454.1"/>
    </source>
</evidence>
<feature type="region of interest" description="Disordered" evidence="2">
    <location>
        <begin position="279"/>
        <end position="300"/>
    </location>
</feature>